<feature type="region of interest" description="Disordered" evidence="1">
    <location>
        <begin position="452"/>
        <end position="498"/>
    </location>
</feature>
<protein>
    <submittedName>
        <fullName evidence="2">Uncharacterized protein</fullName>
    </submittedName>
</protein>
<dbReference type="InParanoid" id="W2S6V2"/>
<keyword evidence="3" id="KW-1185">Reference proteome</keyword>
<feature type="compositionally biased region" description="Polar residues" evidence="1">
    <location>
        <begin position="18"/>
        <end position="40"/>
    </location>
</feature>
<dbReference type="RefSeq" id="XP_008713988.1">
    <property type="nucleotide sequence ID" value="XM_008715766.1"/>
</dbReference>
<evidence type="ECO:0000313" key="2">
    <source>
        <dbReference type="EMBL" id="ETN43773.1"/>
    </source>
</evidence>
<organism evidence="2 3">
    <name type="scientific">Cyphellophora europaea (strain CBS 101466)</name>
    <name type="common">Phialophora europaea</name>
    <dbReference type="NCBI Taxonomy" id="1220924"/>
    <lineage>
        <taxon>Eukaryota</taxon>
        <taxon>Fungi</taxon>
        <taxon>Dikarya</taxon>
        <taxon>Ascomycota</taxon>
        <taxon>Pezizomycotina</taxon>
        <taxon>Eurotiomycetes</taxon>
        <taxon>Chaetothyriomycetidae</taxon>
        <taxon>Chaetothyriales</taxon>
        <taxon>Cyphellophoraceae</taxon>
        <taxon>Cyphellophora</taxon>
    </lineage>
</organism>
<dbReference type="HOGENOM" id="CLU_474882_0_0_1"/>
<feature type="region of interest" description="Disordered" evidence="1">
    <location>
        <begin position="1"/>
        <end position="40"/>
    </location>
</feature>
<proteinExistence type="predicted"/>
<name>W2S6V2_CYPE1</name>
<accession>W2S6V2</accession>
<feature type="compositionally biased region" description="Basic and acidic residues" evidence="1">
    <location>
        <begin position="116"/>
        <end position="134"/>
    </location>
</feature>
<feature type="region of interest" description="Disordered" evidence="1">
    <location>
        <begin position="210"/>
        <end position="265"/>
    </location>
</feature>
<gene>
    <name evidence="2" type="ORF">HMPREF1541_11097</name>
</gene>
<feature type="compositionally biased region" description="Basic and acidic residues" evidence="1">
    <location>
        <begin position="1"/>
        <end position="11"/>
    </location>
</feature>
<feature type="region of interest" description="Disordered" evidence="1">
    <location>
        <begin position="91"/>
        <end position="154"/>
    </location>
</feature>
<sequence length="574" mass="61749">MASHNSHDKPIPYRPTPTAFTAVTGQTQSTQQRAAVPTKTYQTQRYLSEASADSSWSPANRWHASKTEDLLRTARTAEARQLNALVDQRHVDPPGASYQIPPTKKTVCSDPGSAAHRADHDRTPTLAPMRHEEQDGAGLGSTSQRRAESPRASPVLAPSYAAIGKSSRPPAATSATDYEVSALQSSATSFVALLETFGITYNAHGAREHAYVSRTSGTPPSSGNQSARSSEVPGRRRPVTSRVQRDSESEGDEPGPVDPQTENISESIDKRFACPFFKLDSGLYKACKVFGPKVNRIETIKRHVTGPKHEQSPHMNHTKRQQILGLGRIPDPAQRWKVMYAIIAEKAVNDPGIPSPYVGTCATRSRPARQLQLSMTSTPSNPDAQAYFQAAEQVRRQLLDHLAAIENQVNSRIQAARHDGNMRGAAARAEAETRLRRLGDRFFSGLPLDGDEAGESSLSGQLNREHAHDTTANFEPTARGPLGIGLSSPPLPWPMTANAEAGNTETVAAAAAAAADPDLYARQRSRSDSTASPPKAPTSPPGDSGYSSLPEDGLYCICGLGLESWCLACGKPCN</sequence>
<evidence type="ECO:0000313" key="3">
    <source>
        <dbReference type="Proteomes" id="UP000030752"/>
    </source>
</evidence>
<feature type="region of interest" description="Disordered" evidence="1">
    <location>
        <begin position="520"/>
        <end position="546"/>
    </location>
</feature>
<dbReference type="EMBL" id="KI635847">
    <property type="protein sequence ID" value="ETN43773.1"/>
    <property type="molecule type" value="Genomic_DNA"/>
</dbReference>
<feature type="compositionally biased region" description="Polar residues" evidence="1">
    <location>
        <begin position="213"/>
        <end position="229"/>
    </location>
</feature>
<feature type="compositionally biased region" description="Low complexity" evidence="1">
    <location>
        <begin position="480"/>
        <end position="498"/>
    </location>
</feature>
<reference evidence="2 3" key="1">
    <citation type="submission" date="2013-03" db="EMBL/GenBank/DDBJ databases">
        <title>The Genome Sequence of Phialophora europaea CBS 101466.</title>
        <authorList>
            <consortium name="The Broad Institute Genomics Platform"/>
            <person name="Cuomo C."/>
            <person name="de Hoog S."/>
            <person name="Gorbushina A."/>
            <person name="Walker B."/>
            <person name="Young S.K."/>
            <person name="Zeng Q."/>
            <person name="Gargeya S."/>
            <person name="Fitzgerald M."/>
            <person name="Haas B."/>
            <person name="Abouelleil A."/>
            <person name="Allen A.W."/>
            <person name="Alvarado L."/>
            <person name="Arachchi H.M."/>
            <person name="Berlin A.M."/>
            <person name="Chapman S.B."/>
            <person name="Gainer-Dewar J."/>
            <person name="Goldberg J."/>
            <person name="Griggs A."/>
            <person name="Gujja S."/>
            <person name="Hansen M."/>
            <person name="Howarth C."/>
            <person name="Imamovic A."/>
            <person name="Ireland A."/>
            <person name="Larimer J."/>
            <person name="McCowan C."/>
            <person name="Murphy C."/>
            <person name="Pearson M."/>
            <person name="Poon T.W."/>
            <person name="Priest M."/>
            <person name="Roberts A."/>
            <person name="Saif S."/>
            <person name="Shea T."/>
            <person name="Sisk P."/>
            <person name="Sykes S."/>
            <person name="Wortman J."/>
            <person name="Nusbaum C."/>
            <person name="Birren B."/>
        </authorList>
    </citation>
    <scope>NUCLEOTIDE SEQUENCE [LARGE SCALE GENOMIC DNA]</scope>
    <source>
        <strain evidence="2 3">CBS 101466</strain>
    </source>
</reference>
<evidence type="ECO:0000256" key="1">
    <source>
        <dbReference type="SAM" id="MobiDB-lite"/>
    </source>
</evidence>
<dbReference type="GeneID" id="19978436"/>
<dbReference type="AlphaFoldDB" id="W2S6V2"/>
<dbReference type="Proteomes" id="UP000030752">
    <property type="component" value="Unassembled WGS sequence"/>
</dbReference>
<dbReference type="VEuPathDB" id="FungiDB:HMPREF1541_11097"/>